<name>A0A9D1L9I4_9FIRM</name>
<evidence type="ECO:0000313" key="4">
    <source>
        <dbReference type="EMBL" id="HIU28252.1"/>
    </source>
</evidence>
<reference evidence="4" key="2">
    <citation type="journal article" date="2021" name="PeerJ">
        <title>Extensive microbial diversity within the chicken gut microbiome revealed by metagenomics and culture.</title>
        <authorList>
            <person name="Gilroy R."/>
            <person name="Ravi A."/>
            <person name="Getino M."/>
            <person name="Pursley I."/>
            <person name="Horton D.L."/>
            <person name="Alikhan N.F."/>
            <person name="Baker D."/>
            <person name="Gharbi K."/>
            <person name="Hall N."/>
            <person name="Watson M."/>
            <person name="Adriaenssens E.M."/>
            <person name="Foster-Nyarko E."/>
            <person name="Jarju S."/>
            <person name="Secka A."/>
            <person name="Antonio M."/>
            <person name="Oren A."/>
            <person name="Chaudhuri R.R."/>
            <person name="La Ragione R."/>
            <person name="Hildebrand F."/>
            <person name="Pallen M.J."/>
        </authorList>
    </citation>
    <scope>NUCLEOTIDE SEQUENCE</scope>
    <source>
        <strain evidence="4">11300</strain>
    </source>
</reference>
<keyword evidence="2" id="KW-0472">Membrane</keyword>
<feature type="domain" description="Cell envelope-related transcriptional attenuator" evidence="3">
    <location>
        <begin position="106"/>
        <end position="264"/>
    </location>
</feature>
<protein>
    <submittedName>
        <fullName evidence="4">LCP family protein</fullName>
    </submittedName>
</protein>
<feature type="transmembrane region" description="Helical" evidence="2">
    <location>
        <begin position="38"/>
        <end position="61"/>
    </location>
</feature>
<dbReference type="PANTHER" id="PTHR33392:SF6">
    <property type="entry name" value="POLYISOPRENYL-TEICHOIC ACID--PEPTIDOGLYCAN TEICHOIC ACID TRANSFERASE TAGU"/>
    <property type="match status" value="1"/>
</dbReference>
<evidence type="ECO:0000256" key="2">
    <source>
        <dbReference type="SAM" id="Phobius"/>
    </source>
</evidence>
<keyword evidence="2" id="KW-1133">Transmembrane helix</keyword>
<evidence type="ECO:0000256" key="1">
    <source>
        <dbReference type="ARBA" id="ARBA00006068"/>
    </source>
</evidence>
<dbReference type="InterPro" id="IPR004474">
    <property type="entry name" value="LytR_CpsA_psr"/>
</dbReference>
<proteinExistence type="inferred from homology"/>
<comment type="similarity">
    <text evidence="1">Belongs to the LytR/CpsA/Psr (LCP) family.</text>
</comment>
<organism evidence="4 5">
    <name type="scientific">Candidatus Fimisoma avicola</name>
    <dbReference type="NCBI Taxonomy" id="2840826"/>
    <lineage>
        <taxon>Bacteria</taxon>
        <taxon>Bacillati</taxon>
        <taxon>Bacillota</taxon>
        <taxon>Clostridia</taxon>
        <taxon>Eubacteriales</taxon>
        <taxon>Candidatus Fimisoma</taxon>
    </lineage>
</organism>
<accession>A0A9D1L9I4</accession>
<dbReference type="InterPro" id="IPR050922">
    <property type="entry name" value="LytR/CpsA/Psr_CW_biosynth"/>
</dbReference>
<sequence>MSRTDRKQKAENAVKTKKGKKLERFKNWFKGLKTWKKVLFVGGIVLLVLILTVGGIAFAYLNSLYNQIHDPTPDDYDLSLVDVDGYYNILLLGVDSRDMEDLEGTRSDAIMIVSINAETNDVKILSVYRDTYLKMGDTSTYDKITHACVYGGPEMTMKTLNQALDLNISNYVVVNFKAVADLVDAVGGIEVNVEEYEIQQLNKYTIETAENIGREDYSLVEEAGTQTLEGVQAVSYGRIRKGVGDDFKRTERMRTVITLVMEKM</sequence>
<dbReference type="PANTHER" id="PTHR33392">
    <property type="entry name" value="POLYISOPRENYL-TEICHOIC ACID--PEPTIDOGLYCAN TEICHOIC ACID TRANSFERASE TAGU"/>
    <property type="match status" value="1"/>
</dbReference>
<dbReference type="Gene3D" id="3.40.630.190">
    <property type="entry name" value="LCP protein"/>
    <property type="match status" value="1"/>
</dbReference>
<dbReference type="EMBL" id="DVMO01000113">
    <property type="protein sequence ID" value="HIU28252.1"/>
    <property type="molecule type" value="Genomic_DNA"/>
</dbReference>
<evidence type="ECO:0000313" key="5">
    <source>
        <dbReference type="Proteomes" id="UP000824091"/>
    </source>
</evidence>
<comment type="caution">
    <text evidence="4">The sequence shown here is derived from an EMBL/GenBank/DDBJ whole genome shotgun (WGS) entry which is preliminary data.</text>
</comment>
<gene>
    <name evidence="4" type="ORF">IAD16_07735</name>
</gene>
<dbReference type="NCBIfam" id="TIGR00350">
    <property type="entry name" value="lytR_cpsA_psr"/>
    <property type="match status" value="1"/>
</dbReference>
<feature type="non-terminal residue" evidence="4">
    <location>
        <position position="264"/>
    </location>
</feature>
<dbReference type="Proteomes" id="UP000824091">
    <property type="component" value="Unassembled WGS sequence"/>
</dbReference>
<keyword evidence="2" id="KW-0812">Transmembrane</keyword>
<dbReference type="AlphaFoldDB" id="A0A9D1L9I4"/>
<dbReference type="Pfam" id="PF03816">
    <property type="entry name" value="LytR_cpsA_psr"/>
    <property type="match status" value="1"/>
</dbReference>
<evidence type="ECO:0000259" key="3">
    <source>
        <dbReference type="Pfam" id="PF03816"/>
    </source>
</evidence>
<reference evidence="4" key="1">
    <citation type="submission" date="2020-10" db="EMBL/GenBank/DDBJ databases">
        <authorList>
            <person name="Gilroy R."/>
        </authorList>
    </citation>
    <scope>NUCLEOTIDE SEQUENCE</scope>
    <source>
        <strain evidence="4">11300</strain>
    </source>
</reference>